<keyword evidence="4" id="KW-1185">Reference proteome</keyword>
<dbReference type="InterPro" id="IPR015894">
    <property type="entry name" value="Guanylate-bd_N"/>
</dbReference>
<organism evidence="3 4">
    <name type="scientific">Russula ochroleuca</name>
    <dbReference type="NCBI Taxonomy" id="152965"/>
    <lineage>
        <taxon>Eukaryota</taxon>
        <taxon>Fungi</taxon>
        <taxon>Dikarya</taxon>
        <taxon>Basidiomycota</taxon>
        <taxon>Agaricomycotina</taxon>
        <taxon>Agaricomycetes</taxon>
        <taxon>Russulales</taxon>
        <taxon>Russulaceae</taxon>
        <taxon>Russula</taxon>
    </lineage>
</organism>
<dbReference type="Proteomes" id="UP000759537">
    <property type="component" value="Unassembled WGS sequence"/>
</dbReference>
<dbReference type="GO" id="GO:0003924">
    <property type="term" value="F:GTPase activity"/>
    <property type="evidence" value="ECO:0007669"/>
    <property type="project" value="InterPro"/>
</dbReference>
<keyword evidence="1" id="KW-0175">Coiled coil</keyword>
<dbReference type="Gene3D" id="3.40.50.300">
    <property type="entry name" value="P-loop containing nucleotide triphosphate hydrolases"/>
    <property type="match status" value="1"/>
</dbReference>
<sequence length="1660" mass="187896">MDLGERGESFHIPLVDLGESFHVPFMDPGESFVPPDLFPASSLTSGIISLDEQSETKPTKAQLSGTSSFVSIHDETGTSDGVNMLEDSTQRYNPTVGPAAVVDPAENVKGMYRLLDLISESGSSGYVDKVVIAQNSLERFINDISPGAYASITRVDFKTLDLLAIKPLGVYGSKDEIVRLLRLIGAIDENEARSLLNPTDIDGPQSGLSSGLYIVRANTTKDLPDERHYVIYWPEDSTWDDSAPSSVRRNRITFMRYLTKMCDQVIVLLSREYSSSIVWGNGDIDTESIDMYTGNTDRRFTFEVSKRNEQEEGAVARPGFQMRFRHIPRNKTPPDCPVDPAILVPRLLPGETVQGFLTAAYKSRHVHTDPFNHQSFTRLSLQQLLMDNALVLSETLDENAMQTLLDLSIADRFPEQCNEWHAAKQDISDFYSRESTKRERIFFEELASKGYEMRPVLRDVVVEDVMGIFPSLERDSLSSSHSQLHEDASEVTNSMLLSNLNASYPDFQEIYRSHFQCVNFDTVLMCDRDFEARKIILVSARHLLEKHQRLHPEKRAQLAESLLEGDFNTAQCIARETKTGLTMIPSWIRRPFNAISGLPSPSDGESLIREMKSLAARNSDSQFLLEMKGVHDEVLRPMIQEIEALSHSLLSSLINTTVDTMARAVMAMQREVFKRTLRCEIENKEMKLQNEALKEFIQKLNARSTERNNHVVYIDGVSTTPSGRSGDSRGWNGRSPYHSQEYWVTGRREALKNHELEFRVHLMDLSSDDIKSMQSDAKYIPGPLVNDRISCCFHMPTTMNIAFCQILKDEKLLLVLVDRERVFIYLELLPAIDAAIQRGRPIKCLNREKLGQDILFVYDEMKRTLAVCASKRLQLRVFVFDETFKTLQAQGSATDLASWYSQAGTSILRIAFVSGKEEVVLVDSSSRARIFSFITLQIRPASLSFPSLPNAIFSSPDGSCFLVVHDQDSKPSLTAYHWETFGSTAGIPLDVPEFSLRDAVLTSMVSRGCIFLISLDVDTGLVRSIAIDITKKVTEFVFKKKDRQNAPIKREHRTLHNSLLDCHTEVWTRFPVVPAVRRRTVTSLSERHQKSLTFITEYYERPFDSYFSDLVQTFERTVKKPTGEELRRIKVSAAQFETFQDIVALRSEWNVSRYRAGEWLVDLLCLIPIHIAVCRENRFIPLADGVLSSDLERTLLGAEVNQIVDKLSFGWYESIFQSYLATKPVKVVSSMGQQSVGKSFSLNHLLDTSFAGSAMRTTEGVWMSVTPTDAALIVALDFEGVDSIERSRQEDTLLVLFNTAISNLVLFRNSFAFTRDISGLFQSFQSSASVLDPATNPSLFQSTLVIIIKDVVDADSVEIADEFSHKFKRIVEQEQDTNFISRLHGGKLEIMPWPVIESKGFYKSFFTLKKLLDLQKTPYSTANEFLHTVKTLMAKLKANDWGALSQTMTEHRTKILSALLPIALATGYAEVEPSFEPLKNFDTGLIVEGDGTAARFAVFEREQNTSGDALTTLWESWNPSTKRQFMPDPNWMENLASYINGLVDLRVNHVRLWLDSNLERFQTGHATVEDLRRQFDNMVIEMRANVQLCRAVCASCHLICVLRRFHENDHNCQTTHKCVHICGFCENDERKPCGTPAGHPGEHMYVNVARKMWYFLTDTL</sequence>
<dbReference type="OrthoDB" id="2343366at2759"/>
<dbReference type="SUPFAM" id="SSF52540">
    <property type="entry name" value="P-loop containing nucleoside triphosphate hydrolases"/>
    <property type="match status" value="1"/>
</dbReference>
<dbReference type="Pfam" id="PF02263">
    <property type="entry name" value="GBP"/>
    <property type="match status" value="1"/>
</dbReference>
<proteinExistence type="predicted"/>
<evidence type="ECO:0000313" key="3">
    <source>
        <dbReference type="EMBL" id="KAF8464775.1"/>
    </source>
</evidence>
<feature type="coiled-coil region" evidence="1">
    <location>
        <begin position="674"/>
        <end position="703"/>
    </location>
</feature>
<name>A0A9P5JV38_9AGAM</name>
<feature type="domain" description="Guanylate-binding protein N-terminal" evidence="2">
    <location>
        <begin position="1220"/>
        <end position="1296"/>
    </location>
</feature>
<dbReference type="EMBL" id="WHVB01000053">
    <property type="protein sequence ID" value="KAF8464775.1"/>
    <property type="molecule type" value="Genomic_DNA"/>
</dbReference>
<evidence type="ECO:0000259" key="2">
    <source>
        <dbReference type="Pfam" id="PF02263"/>
    </source>
</evidence>
<evidence type="ECO:0000313" key="4">
    <source>
        <dbReference type="Proteomes" id="UP000759537"/>
    </source>
</evidence>
<protein>
    <recommendedName>
        <fullName evidence="2">Guanylate-binding protein N-terminal domain-containing protein</fullName>
    </recommendedName>
</protein>
<evidence type="ECO:0000256" key="1">
    <source>
        <dbReference type="SAM" id="Coils"/>
    </source>
</evidence>
<comment type="caution">
    <text evidence="3">The sequence shown here is derived from an EMBL/GenBank/DDBJ whole genome shotgun (WGS) entry which is preliminary data.</text>
</comment>
<dbReference type="PANTHER" id="PTHR22796:SF1">
    <property type="entry name" value="VWFA DOMAIN-CONTAINING PROTEIN"/>
    <property type="match status" value="1"/>
</dbReference>
<gene>
    <name evidence="3" type="ORF">DFH94DRAFT_784765</name>
</gene>
<reference evidence="3" key="2">
    <citation type="journal article" date="2020" name="Nat. Commun.">
        <title>Large-scale genome sequencing of mycorrhizal fungi provides insights into the early evolution of symbiotic traits.</title>
        <authorList>
            <person name="Miyauchi S."/>
            <person name="Kiss E."/>
            <person name="Kuo A."/>
            <person name="Drula E."/>
            <person name="Kohler A."/>
            <person name="Sanchez-Garcia M."/>
            <person name="Morin E."/>
            <person name="Andreopoulos B."/>
            <person name="Barry K.W."/>
            <person name="Bonito G."/>
            <person name="Buee M."/>
            <person name="Carver A."/>
            <person name="Chen C."/>
            <person name="Cichocki N."/>
            <person name="Clum A."/>
            <person name="Culley D."/>
            <person name="Crous P.W."/>
            <person name="Fauchery L."/>
            <person name="Girlanda M."/>
            <person name="Hayes R.D."/>
            <person name="Keri Z."/>
            <person name="LaButti K."/>
            <person name="Lipzen A."/>
            <person name="Lombard V."/>
            <person name="Magnuson J."/>
            <person name="Maillard F."/>
            <person name="Murat C."/>
            <person name="Nolan M."/>
            <person name="Ohm R.A."/>
            <person name="Pangilinan J."/>
            <person name="Pereira M.F."/>
            <person name="Perotto S."/>
            <person name="Peter M."/>
            <person name="Pfister S."/>
            <person name="Riley R."/>
            <person name="Sitrit Y."/>
            <person name="Stielow J.B."/>
            <person name="Szollosi G."/>
            <person name="Zifcakova L."/>
            <person name="Stursova M."/>
            <person name="Spatafora J.W."/>
            <person name="Tedersoo L."/>
            <person name="Vaario L.M."/>
            <person name="Yamada A."/>
            <person name="Yan M."/>
            <person name="Wang P."/>
            <person name="Xu J."/>
            <person name="Bruns T."/>
            <person name="Baldrian P."/>
            <person name="Vilgalys R."/>
            <person name="Dunand C."/>
            <person name="Henrissat B."/>
            <person name="Grigoriev I.V."/>
            <person name="Hibbett D."/>
            <person name="Nagy L.G."/>
            <person name="Martin F.M."/>
        </authorList>
    </citation>
    <scope>NUCLEOTIDE SEQUENCE</scope>
    <source>
        <strain evidence="3">Prilba</strain>
    </source>
</reference>
<dbReference type="PANTHER" id="PTHR22796">
    <property type="entry name" value="URG4-RELATED"/>
    <property type="match status" value="1"/>
</dbReference>
<reference evidence="3" key="1">
    <citation type="submission" date="2019-10" db="EMBL/GenBank/DDBJ databases">
        <authorList>
            <consortium name="DOE Joint Genome Institute"/>
            <person name="Kuo A."/>
            <person name="Miyauchi S."/>
            <person name="Kiss E."/>
            <person name="Drula E."/>
            <person name="Kohler A."/>
            <person name="Sanchez-Garcia M."/>
            <person name="Andreopoulos B."/>
            <person name="Barry K.W."/>
            <person name="Bonito G."/>
            <person name="Buee M."/>
            <person name="Carver A."/>
            <person name="Chen C."/>
            <person name="Cichocki N."/>
            <person name="Clum A."/>
            <person name="Culley D."/>
            <person name="Crous P.W."/>
            <person name="Fauchery L."/>
            <person name="Girlanda M."/>
            <person name="Hayes R."/>
            <person name="Keri Z."/>
            <person name="LaButti K."/>
            <person name="Lipzen A."/>
            <person name="Lombard V."/>
            <person name="Magnuson J."/>
            <person name="Maillard F."/>
            <person name="Morin E."/>
            <person name="Murat C."/>
            <person name="Nolan M."/>
            <person name="Ohm R."/>
            <person name="Pangilinan J."/>
            <person name="Pereira M."/>
            <person name="Perotto S."/>
            <person name="Peter M."/>
            <person name="Riley R."/>
            <person name="Sitrit Y."/>
            <person name="Stielow B."/>
            <person name="Szollosi G."/>
            <person name="Zifcakova L."/>
            <person name="Stursova M."/>
            <person name="Spatafora J.W."/>
            <person name="Tedersoo L."/>
            <person name="Vaario L.-M."/>
            <person name="Yamada A."/>
            <person name="Yan M."/>
            <person name="Wang P."/>
            <person name="Xu J."/>
            <person name="Bruns T."/>
            <person name="Baldrian P."/>
            <person name="Vilgalys R."/>
            <person name="Henrissat B."/>
            <person name="Grigoriev I.V."/>
            <person name="Hibbett D."/>
            <person name="Nagy L.G."/>
            <person name="Martin F.M."/>
        </authorList>
    </citation>
    <scope>NUCLEOTIDE SEQUENCE</scope>
    <source>
        <strain evidence="3">Prilba</strain>
    </source>
</reference>
<dbReference type="GO" id="GO:0005525">
    <property type="term" value="F:GTP binding"/>
    <property type="evidence" value="ECO:0007669"/>
    <property type="project" value="InterPro"/>
</dbReference>
<accession>A0A9P5JV38</accession>
<dbReference type="InterPro" id="IPR027417">
    <property type="entry name" value="P-loop_NTPase"/>
</dbReference>